<dbReference type="AlphaFoldDB" id="K0AX00"/>
<dbReference type="KEGG" id="cad:Curi_c13270"/>
<dbReference type="RefSeq" id="WP_014967475.1">
    <property type="nucleotide sequence ID" value="NC_018664.1"/>
</dbReference>
<keyword evidence="2" id="KW-1185">Reference proteome</keyword>
<evidence type="ECO:0000313" key="1">
    <source>
        <dbReference type="EMBL" id="AFS78338.1"/>
    </source>
</evidence>
<proteinExistence type="predicted"/>
<reference evidence="1 2" key="1">
    <citation type="journal article" date="2012" name="PLoS ONE">
        <title>The purine-utilizing bacterium Clostridium acidurici 9a: a genome-guided metabolic reconsideration.</title>
        <authorList>
            <person name="Hartwich K."/>
            <person name="Poehlein A."/>
            <person name="Daniel R."/>
        </authorList>
    </citation>
    <scope>NUCLEOTIDE SEQUENCE [LARGE SCALE GENOMIC DNA]</scope>
    <source>
        <strain evidence="2">ATCC 7906 / DSM 604 / BCRC 14475 / CIP 104303 / KCTC 5404 / NCIMB 10678 / 9a</strain>
    </source>
</reference>
<dbReference type="STRING" id="1128398.Curi_c13270"/>
<sequence length="415" mass="48793">MGELIYFKNINKKWSENVISNLDLQSNKYKYLNLILYDDKISILCSYSNLVNPIVWNIQYISIRPSFEKRNVTSIIAGKNFSPFNFSIDKFGSIHLLYRSLNNNSSDIYYMSFNPFINVYRKPPMKISSSSEDNLHPYIFIDSKDQVHTLWTKVTSNNFNIECKSILSNKNKFQILNIPNSTNNIVFPVMFEENGILKIVYSYSNSIGLISSNDHGTSWYIDRVIEDISRSNLYLSKYSSNYYKDNINNIRYCYAYIDNKFSLIFSDNFADFLTAKKEDTENISIKQDLQIIENKFIEKLLFDLNSSLESSAISSNYMSDLKNKVEKTLYSNIVHLDKQLYSSDNHYESIKNIEFNLNEHKQKNKDLVDLLSSLKTYYEENSKTIEKLEYDLANLKEFIEDKNNGFLKKFFLRFK</sequence>
<dbReference type="eggNOG" id="ENOG5033SHI">
    <property type="taxonomic scope" value="Bacteria"/>
</dbReference>
<accession>K0AX00</accession>
<dbReference type="Proteomes" id="UP000006094">
    <property type="component" value="Chromosome"/>
</dbReference>
<gene>
    <name evidence="1" type="ordered locus">Curi_c13270</name>
</gene>
<dbReference type="EMBL" id="CP003326">
    <property type="protein sequence ID" value="AFS78338.1"/>
    <property type="molecule type" value="Genomic_DNA"/>
</dbReference>
<name>K0AX00_GOTA9</name>
<dbReference type="HOGENOM" id="CLU_661740_0_0_9"/>
<dbReference type="OrthoDB" id="1707719at2"/>
<organism evidence="1 2">
    <name type="scientific">Gottschalkia acidurici (strain ATCC 7906 / DSM 604 / BCRC 14475 / CIP 104303 / KCTC 5404 / NCIMB 10678 / 9a)</name>
    <name type="common">Clostridium acidurici</name>
    <dbReference type="NCBI Taxonomy" id="1128398"/>
    <lineage>
        <taxon>Bacteria</taxon>
        <taxon>Bacillati</taxon>
        <taxon>Bacillota</taxon>
        <taxon>Tissierellia</taxon>
        <taxon>Tissierellales</taxon>
        <taxon>Gottschalkiaceae</taxon>
        <taxon>Gottschalkia</taxon>
    </lineage>
</organism>
<protein>
    <submittedName>
        <fullName evidence="1">Uncharacterized protein</fullName>
    </submittedName>
</protein>
<evidence type="ECO:0000313" key="2">
    <source>
        <dbReference type="Proteomes" id="UP000006094"/>
    </source>
</evidence>